<feature type="region of interest" description="Disordered" evidence="10">
    <location>
        <begin position="318"/>
        <end position="560"/>
    </location>
</feature>
<comment type="similarity">
    <text evidence="2">Belongs to the NAF1 family.</text>
</comment>
<evidence type="ECO:0000256" key="8">
    <source>
        <dbReference type="ARBA" id="ARBA00023242"/>
    </source>
</evidence>
<dbReference type="FunFam" id="2.40.10.230:FF:000002">
    <property type="entry name" value="H/ACA ribonucleoprotein complex non-core subunit NAF1"/>
    <property type="match status" value="1"/>
</dbReference>
<gene>
    <name evidence="11" type="ORF">E4U09_001374</name>
</gene>
<dbReference type="InterPro" id="IPR040309">
    <property type="entry name" value="Naf1"/>
</dbReference>
<dbReference type="Gene3D" id="2.40.10.230">
    <property type="entry name" value="Probable tRNA pseudouridine synthase domain"/>
    <property type="match status" value="1"/>
</dbReference>
<feature type="compositionally biased region" description="Gly residues" evidence="10">
    <location>
        <begin position="428"/>
        <end position="438"/>
    </location>
</feature>
<dbReference type="GO" id="GO:0005732">
    <property type="term" value="C:sno(s)RNA-containing ribonucleoprotein complex"/>
    <property type="evidence" value="ECO:0007669"/>
    <property type="project" value="InterPro"/>
</dbReference>
<dbReference type="GO" id="GO:0003723">
    <property type="term" value="F:RNA binding"/>
    <property type="evidence" value="ECO:0007669"/>
    <property type="project" value="UniProtKB-KW"/>
</dbReference>
<keyword evidence="5" id="KW-0698">rRNA processing</keyword>
<dbReference type="Pfam" id="PF04410">
    <property type="entry name" value="Gar1"/>
    <property type="match status" value="1"/>
</dbReference>
<accession>A0A9P7QNA0</accession>
<comment type="caution">
    <text evidence="11">The sequence shown here is derived from an EMBL/GenBank/DDBJ whole genome shotgun (WGS) entry which is preliminary data.</text>
</comment>
<organism evidence="11 12">
    <name type="scientific">Claviceps aff. purpurea</name>
    <dbReference type="NCBI Taxonomy" id="1967640"/>
    <lineage>
        <taxon>Eukaryota</taxon>
        <taxon>Fungi</taxon>
        <taxon>Dikarya</taxon>
        <taxon>Ascomycota</taxon>
        <taxon>Pezizomycotina</taxon>
        <taxon>Sordariomycetes</taxon>
        <taxon>Hypocreomycetidae</taxon>
        <taxon>Hypocreales</taxon>
        <taxon>Clavicipitaceae</taxon>
        <taxon>Claviceps</taxon>
    </lineage>
</organism>
<reference evidence="11 12" key="1">
    <citation type="journal article" date="2020" name="bioRxiv">
        <title>Whole genome comparisons of ergot fungi reveals the divergence and evolution of species within the genus Claviceps are the result of varying mechanisms driving genome evolution and host range expansion.</title>
        <authorList>
            <person name="Wyka S.A."/>
            <person name="Mondo S.J."/>
            <person name="Liu M."/>
            <person name="Dettman J."/>
            <person name="Nalam V."/>
            <person name="Broders K.D."/>
        </authorList>
    </citation>
    <scope>NUCLEOTIDE SEQUENCE [LARGE SCALE GENOMIC DNA]</scope>
    <source>
        <strain evidence="11 12">Clav52</strain>
    </source>
</reference>
<evidence type="ECO:0000313" key="12">
    <source>
        <dbReference type="Proteomes" id="UP000707071"/>
    </source>
</evidence>
<dbReference type="GO" id="GO:0000493">
    <property type="term" value="P:box H/ACA snoRNP assembly"/>
    <property type="evidence" value="ECO:0007669"/>
    <property type="project" value="InterPro"/>
</dbReference>
<evidence type="ECO:0000256" key="10">
    <source>
        <dbReference type="SAM" id="MobiDB-lite"/>
    </source>
</evidence>
<dbReference type="PANTHER" id="PTHR31633">
    <property type="entry name" value="H/ACA RIBONUCLEOPROTEIN COMPLEX NON-CORE SUBUNIT NAF1"/>
    <property type="match status" value="1"/>
</dbReference>
<dbReference type="AlphaFoldDB" id="A0A9P7QNA0"/>
<name>A0A9P7QNA0_9HYPO</name>
<dbReference type="GO" id="GO:0006364">
    <property type="term" value="P:rRNA processing"/>
    <property type="evidence" value="ECO:0007669"/>
    <property type="project" value="UniProtKB-KW"/>
</dbReference>
<feature type="compositionally biased region" description="Acidic residues" evidence="10">
    <location>
        <begin position="328"/>
        <end position="342"/>
    </location>
</feature>
<evidence type="ECO:0000256" key="4">
    <source>
        <dbReference type="ARBA" id="ARBA00022517"/>
    </source>
</evidence>
<keyword evidence="4" id="KW-0690">Ribosome biogenesis</keyword>
<evidence type="ECO:0000256" key="2">
    <source>
        <dbReference type="ARBA" id="ARBA00009801"/>
    </source>
</evidence>
<feature type="compositionally biased region" description="Low complexity" evidence="10">
    <location>
        <begin position="129"/>
        <end position="138"/>
    </location>
</feature>
<sequence length="596" mass="62037">MSGFQIPGLGQAKPNEVLPPLPTDVLVAAASVGDVPVASHVATEEAIKEPAPRDEAAAVNAAAASQQDMNTGDAMNIDEPDSTPSLTGALEAAIGGLDTQPVAPEQTQPPTGEIELQNDQGEHPEWEVDSSPYQSSDSSDSDSSDSDSSDSDSSDQDSDKDGFELLGVEEMSRLLMEAEGGSDDEGDRGKGSSAAQLRTKNEIAEEILPKPDVVITEDMKIEELGSIENMVDTIMLIKAITPGEYQVLDTGSVLCTAQRKVIGVVAETIGKVLQPMYTVYFRSADEIRDLGLEIGTKIFYPADHASYVFTQPLKNLKGSDASNIHDEEVGDEEMEFSDDEKEAEYKKAKKQQRQKDKSKGKNSTGGMGGQARGPHPLSQQMAVDDGSLNYDDDDGPYKPLTRPPGFGSSGSGLVSSESTEPIPRAGSRRGGGGGGGRGGDSRGRGGRGRGSNRGGNSHHSRGDGDGGGGSAYAGPSRDGYALPPQGHHNPQASYPAPPPPNPAPLPNFGFQFPPGWPMPNLAAQGQPAAAAASAAVPPPPPGWPVQNQGQPAPGGAAPNAFLNPVLLAALMSQMQQQGGQQGWGGYPQQPPHGGQG</sequence>
<dbReference type="GO" id="GO:0005634">
    <property type="term" value="C:nucleus"/>
    <property type="evidence" value="ECO:0007669"/>
    <property type="project" value="UniProtKB-SubCell"/>
</dbReference>
<proteinExistence type="inferred from homology"/>
<evidence type="ECO:0000256" key="6">
    <source>
        <dbReference type="ARBA" id="ARBA00022553"/>
    </source>
</evidence>
<evidence type="ECO:0000313" key="11">
    <source>
        <dbReference type="EMBL" id="KAG6302993.1"/>
    </source>
</evidence>
<feature type="compositionally biased region" description="Pro residues" evidence="10">
    <location>
        <begin position="495"/>
        <end position="505"/>
    </location>
</feature>
<dbReference type="GO" id="GO:0001522">
    <property type="term" value="P:pseudouridine synthesis"/>
    <property type="evidence" value="ECO:0007669"/>
    <property type="project" value="InterPro"/>
</dbReference>
<dbReference type="SUPFAM" id="SSF50447">
    <property type="entry name" value="Translation proteins"/>
    <property type="match status" value="1"/>
</dbReference>
<dbReference type="EMBL" id="SRRH01000015">
    <property type="protein sequence ID" value="KAG6302993.1"/>
    <property type="molecule type" value="Genomic_DNA"/>
</dbReference>
<comment type="subcellular location">
    <subcellularLocation>
        <location evidence="1">Nucleus</location>
    </subcellularLocation>
</comment>
<dbReference type="InterPro" id="IPR007504">
    <property type="entry name" value="H/ACA_rnp_Gar1/Naf1"/>
</dbReference>
<keyword evidence="12" id="KW-1185">Reference proteome</keyword>
<keyword evidence="7" id="KW-0694">RNA-binding</keyword>
<dbReference type="Proteomes" id="UP000707071">
    <property type="component" value="Unassembled WGS sequence"/>
</dbReference>
<dbReference type="PANTHER" id="PTHR31633:SF1">
    <property type="entry name" value="H_ACA RIBONUCLEOPROTEIN COMPLEX NON-CORE SUBUNIT NAF1"/>
    <property type="match status" value="1"/>
</dbReference>
<feature type="region of interest" description="Disordered" evidence="10">
    <location>
        <begin position="44"/>
        <end position="161"/>
    </location>
</feature>
<evidence type="ECO:0000256" key="9">
    <source>
        <dbReference type="ARBA" id="ARBA00076743"/>
    </source>
</evidence>
<keyword evidence="8" id="KW-0539">Nucleus</keyword>
<evidence type="ECO:0000256" key="1">
    <source>
        <dbReference type="ARBA" id="ARBA00004123"/>
    </source>
</evidence>
<feature type="compositionally biased region" description="Basic and acidic residues" evidence="10">
    <location>
        <begin position="44"/>
        <end position="56"/>
    </location>
</feature>
<evidence type="ECO:0000256" key="5">
    <source>
        <dbReference type="ARBA" id="ARBA00022552"/>
    </source>
</evidence>
<evidence type="ECO:0000256" key="7">
    <source>
        <dbReference type="ARBA" id="ARBA00022884"/>
    </source>
</evidence>
<evidence type="ECO:0000256" key="3">
    <source>
        <dbReference type="ARBA" id="ARBA00021438"/>
    </source>
</evidence>
<feature type="compositionally biased region" description="Acidic residues" evidence="10">
    <location>
        <begin position="139"/>
        <end position="156"/>
    </location>
</feature>
<feature type="compositionally biased region" description="Low complexity" evidence="10">
    <location>
        <begin position="544"/>
        <end position="560"/>
    </location>
</feature>
<feature type="compositionally biased region" description="Low complexity" evidence="10">
    <location>
        <begin position="519"/>
        <end position="535"/>
    </location>
</feature>
<keyword evidence="6" id="KW-0597">Phosphoprotein</keyword>
<feature type="region of interest" description="Disordered" evidence="10">
    <location>
        <begin position="573"/>
        <end position="596"/>
    </location>
</feature>
<dbReference type="InterPro" id="IPR038664">
    <property type="entry name" value="Gar1/Naf1_Cbf5-bd_sf"/>
</dbReference>
<protein>
    <recommendedName>
        <fullName evidence="3">H/ACA ribonucleoprotein complex non-core subunit NAF1</fullName>
    </recommendedName>
    <alternativeName>
        <fullName evidence="9">Nuclear assembly factor 1</fullName>
    </alternativeName>
</protein>
<dbReference type="InterPro" id="IPR009000">
    <property type="entry name" value="Transl_B-barrel_sf"/>
</dbReference>